<dbReference type="Gene3D" id="3.40.50.720">
    <property type="entry name" value="NAD(P)-binding Rossmann-like Domain"/>
    <property type="match status" value="1"/>
</dbReference>
<dbReference type="PANTHER" id="PTHR24322:SF729">
    <property type="entry name" value="MIP05442P"/>
    <property type="match status" value="1"/>
</dbReference>
<dbReference type="InterPro" id="IPR002347">
    <property type="entry name" value="SDR_fam"/>
</dbReference>
<name>A0AAV8WUG5_9CUCU</name>
<dbReference type="PANTHER" id="PTHR24322">
    <property type="entry name" value="PKSB"/>
    <property type="match status" value="1"/>
</dbReference>
<dbReference type="GO" id="GO:0005811">
    <property type="term" value="C:lipid droplet"/>
    <property type="evidence" value="ECO:0007669"/>
    <property type="project" value="TreeGrafter"/>
</dbReference>
<organism evidence="1 2">
    <name type="scientific">Rhamnusium bicolor</name>
    <dbReference type="NCBI Taxonomy" id="1586634"/>
    <lineage>
        <taxon>Eukaryota</taxon>
        <taxon>Metazoa</taxon>
        <taxon>Ecdysozoa</taxon>
        <taxon>Arthropoda</taxon>
        <taxon>Hexapoda</taxon>
        <taxon>Insecta</taxon>
        <taxon>Pterygota</taxon>
        <taxon>Neoptera</taxon>
        <taxon>Endopterygota</taxon>
        <taxon>Coleoptera</taxon>
        <taxon>Polyphaga</taxon>
        <taxon>Cucujiformia</taxon>
        <taxon>Chrysomeloidea</taxon>
        <taxon>Cerambycidae</taxon>
        <taxon>Lepturinae</taxon>
        <taxon>Rhagiini</taxon>
        <taxon>Rhamnusium</taxon>
    </lineage>
</organism>
<dbReference type="InterPro" id="IPR036291">
    <property type="entry name" value="NAD(P)-bd_dom_sf"/>
</dbReference>
<gene>
    <name evidence="1" type="ORF">NQ314_017414</name>
</gene>
<dbReference type="Proteomes" id="UP001162156">
    <property type="component" value="Unassembled WGS sequence"/>
</dbReference>
<evidence type="ECO:0000313" key="2">
    <source>
        <dbReference type="Proteomes" id="UP001162156"/>
    </source>
</evidence>
<sequence length="78" mass="8910">MEKEGHKVFAYPVDVTDRESVYKYANIVKADLGPVEVLINNAGIVCGQTLLDIPDYMIEKTYKVNILSHYWVSTVLQY</sequence>
<evidence type="ECO:0000313" key="1">
    <source>
        <dbReference type="EMBL" id="KAJ8929817.1"/>
    </source>
</evidence>
<comment type="caution">
    <text evidence="1">The sequence shown here is derived from an EMBL/GenBank/DDBJ whole genome shotgun (WGS) entry which is preliminary data.</text>
</comment>
<dbReference type="EMBL" id="JANEYF010004857">
    <property type="protein sequence ID" value="KAJ8929817.1"/>
    <property type="molecule type" value="Genomic_DNA"/>
</dbReference>
<reference evidence="1" key="1">
    <citation type="journal article" date="2023" name="Insect Mol. Biol.">
        <title>Genome sequencing provides insights into the evolution of gene families encoding plant cell wall-degrading enzymes in longhorned beetles.</title>
        <authorList>
            <person name="Shin N.R."/>
            <person name="Okamura Y."/>
            <person name="Kirsch R."/>
            <person name="Pauchet Y."/>
        </authorList>
    </citation>
    <scope>NUCLEOTIDE SEQUENCE</scope>
    <source>
        <strain evidence="1">RBIC_L_NR</strain>
    </source>
</reference>
<protein>
    <submittedName>
        <fullName evidence="1">Uncharacterized protein</fullName>
    </submittedName>
</protein>
<keyword evidence="2" id="KW-1185">Reference proteome</keyword>
<dbReference type="Pfam" id="PF00106">
    <property type="entry name" value="adh_short"/>
    <property type="match status" value="1"/>
</dbReference>
<dbReference type="GO" id="GO:0016616">
    <property type="term" value="F:oxidoreductase activity, acting on the CH-OH group of donors, NAD or NADP as acceptor"/>
    <property type="evidence" value="ECO:0007669"/>
    <property type="project" value="TreeGrafter"/>
</dbReference>
<proteinExistence type="predicted"/>
<dbReference type="AlphaFoldDB" id="A0AAV8WUG5"/>
<dbReference type="SUPFAM" id="SSF51735">
    <property type="entry name" value="NAD(P)-binding Rossmann-fold domains"/>
    <property type="match status" value="1"/>
</dbReference>
<accession>A0AAV8WUG5</accession>